<dbReference type="PANTHER" id="PTHR30050">
    <property type="entry name" value="CHROMOSOMAL REPLICATION INITIATOR PROTEIN DNAA"/>
    <property type="match status" value="1"/>
</dbReference>
<gene>
    <name evidence="2" type="ORF">CBP36_19810</name>
</gene>
<evidence type="ECO:0000313" key="3">
    <source>
        <dbReference type="Proteomes" id="UP000194440"/>
    </source>
</evidence>
<keyword evidence="3" id="KW-1185">Reference proteome</keyword>
<organism evidence="2 3">
    <name type="scientific">Acidovorax carolinensis</name>
    <dbReference type="NCBI Taxonomy" id="553814"/>
    <lineage>
        <taxon>Bacteria</taxon>
        <taxon>Pseudomonadati</taxon>
        <taxon>Pseudomonadota</taxon>
        <taxon>Betaproteobacteria</taxon>
        <taxon>Burkholderiales</taxon>
        <taxon>Comamonadaceae</taxon>
        <taxon>Acidovorax</taxon>
    </lineage>
</organism>
<evidence type="ECO:0000313" key="2">
    <source>
        <dbReference type="EMBL" id="ART61214.1"/>
    </source>
</evidence>
<accession>A0A240UI81</accession>
<dbReference type="Gene3D" id="3.40.50.300">
    <property type="entry name" value="P-loop containing nucleotide triphosphate hydrolases"/>
    <property type="match status" value="1"/>
</dbReference>
<dbReference type="InterPro" id="IPR002611">
    <property type="entry name" value="IstB_ATP-bd"/>
</dbReference>
<dbReference type="GO" id="GO:0005524">
    <property type="term" value="F:ATP binding"/>
    <property type="evidence" value="ECO:0007669"/>
    <property type="project" value="InterPro"/>
</dbReference>
<geneLocation type="plasmid" evidence="2 3">
    <name>pACP4.1</name>
</geneLocation>
<dbReference type="Proteomes" id="UP000194440">
    <property type="component" value="Plasmid pACP4.1"/>
</dbReference>
<dbReference type="KEGG" id="acip:CBP36_19810"/>
<dbReference type="SUPFAM" id="SSF52540">
    <property type="entry name" value="P-loop containing nucleoside triphosphate hydrolases"/>
    <property type="match status" value="1"/>
</dbReference>
<dbReference type="RefSeq" id="WP_086928985.1">
    <property type="nucleotide sequence ID" value="NZ_CP021363.1"/>
</dbReference>
<keyword evidence="2" id="KW-0614">Plasmid</keyword>
<sequence length="255" mass="28129">MQVCTKHQTPMVRLGSGMECLACLAEVSAPARQRAIEFQSAVQAEKVRKRSREAAIPVGFQQCSFANFDASTPRAQQIAAAMSNYADNFATQRSIRTGFVFIGVPGNGKTHMACAMAQAIINRGFSAAYASLPRFTRELRSTYGRRGASDALTDRLIEADFLVLDEIDLHGSSDSDYNLLYDIVNARYESNSRPILAISNRSLDHLINDLDERVISRILGATKPIVFDWPSKRGASDWRAAAHHKTENDSRGARS</sequence>
<dbReference type="GO" id="GO:0006260">
    <property type="term" value="P:DNA replication"/>
    <property type="evidence" value="ECO:0007669"/>
    <property type="project" value="TreeGrafter"/>
</dbReference>
<protein>
    <recommendedName>
        <fullName evidence="1">IstB-like ATP-binding domain-containing protein</fullName>
    </recommendedName>
</protein>
<dbReference type="CDD" id="cd00009">
    <property type="entry name" value="AAA"/>
    <property type="match status" value="1"/>
</dbReference>
<dbReference type="Pfam" id="PF01695">
    <property type="entry name" value="IstB_IS21"/>
    <property type="match status" value="1"/>
</dbReference>
<dbReference type="AlphaFoldDB" id="A0A240UI81"/>
<dbReference type="PANTHER" id="PTHR30050:SF4">
    <property type="entry name" value="ATP-BINDING PROTEIN RV3427C IN INSERTION SEQUENCE-RELATED"/>
    <property type="match status" value="1"/>
</dbReference>
<reference evidence="2" key="1">
    <citation type="submission" date="2017-05" db="EMBL/GenBank/DDBJ databases">
        <title>Polyphasic characterization of four soil-derived phenanthrene-degrading Acidovorax strains and proposal of Acidovorax phenanthrenivorans sp. nov.</title>
        <authorList>
            <person name="Singleton D."/>
            <person name="Lee J."/>
            <person name="Dickey A.N."/>
            <person name="Stroud A."/>
            <person name="Scholl E.H."/>
            <person name="Wright F.A."/>
            <person name="Aitken M.D."/>
        </authorList>
    </citation>
    <scope>NUCLEOTIDE SEQUENCE</scope>
    <source>
        <strain evidence="2">P4</strain>
        <plasmid evidence="2">pACP4.1</plasmid>
    </source>
</reference>
<evidence type="ECO:0000259" key="1">
    <source>
        <dbReference type="Pfam" id="PF01695"/>
    </source>
</evidence>
<proteinExistence type="predicted"/>
<dbReference type="KEGG" id="acis:CBP35_19775"/>
<dbReference type="InterPro" id="IPR027417">
    <property type="entry name" value="P-loop_NTPase"/>
</dbReference>
<feature type="domain" description="IstB-like ATP-binding" evidence="1">
    <location>
        <begin position="97"/>
        <end position="209"/>
    </location>
</feature>
<dbReference type="EMBL" id="CP021367">
    <property type="protein sequence ID" value="ART61214.1"/>
    <property type="molecule type" value="Genomic_DNA"/>
</dbReference>
<name>A0A240UI81_9BURK</name>